<evidence type="ECO:0000313" key="1">
    <source>
        <dbReference type="EMBL" id="MDQ0904586.1"/>
    </source>
</evidence>
<evidence type="ECO:0000313" key="2">
    <source>
        <dbReference type="Proteomes" id="UP001234216"/>
    </source>
</evidence>
<evidence type="ECO:0008006" key="3">
    <source>
        <dbReference type="Google" id="ProtNLM"/>
    </source>
</evidence>
<dbReference type="AlphaFoldDB" id="A0AAW8F5R4"/>
<name>A0AAW8F5R4_9ACTN</name>
<gene>
    <name evidence="1" type="ORF">QFZ22_000571</name>
</gene>
<sequence>MDLSRAIHAREELRFDYAPSTSADDVRRVQPHHLGHLASSLVPRGVRLVSTTVQPMSSTATAAARTAAKIFSHVPSTAHLISRLWTVWNEPSSSGVSRQGELARYFHAMASSVPR</sequence>
<proteinExistence type="predicted"/>
<protein>
    <recommendedName>
        <fullName evidence="3">Luciferase-like domain-containing protein</fullName>
    </recommendedName>
</protein>
<reference evidence="1" key="1">
    <citation type="submission" date="2023-07" db="EMBL/GenBank/DDBJ databases">
        <title>Comparative genomics of wheat-associated soil bacteria to identify genetic determinants of phenazine resistance.</title>
        <authorList>
            <person name="Mouncey N."/>
        </authorList>
    </citation>
    <scope>NUCLEOTIDE SEQUENCE</scope>
    <source>
        <strain evidence="1">V4I22</strain>
    </source>
</reference>
<comment type="caution">
    <text evidence="1">The sequence shown here is derived from an EMBL/GenBank/DDBJ whole genome shotgun (WGS) entry which is preliminary data.</text>
</comment>
<accession>A0AAW8F5R4</accession>
<organism evidence="1 2">
    <name type="scientific">Streptomyces canus</name>
    <dbReference type="NCBI Taxonomy" id="58343"/>
    <lineage>
        <taxon>Bacteria</taxon>
        <taxon>Bacillati</taxon>
        <taxon>Actinomycetota</taxon>
        <taxon>Actinomycetes</taxon>
        <taxon>Kitasatosporales</taxon>
        <taxon>Streptomycetaceae</taxon>
        <taxon>Streptomyces</taxon>
        <taxon>Streptomyces aurantiacus group</taxon>
    </lineage>
</organism>
<dbReference type="EMBL" id="JAUSZV010000003">
    <property type="protein sequence ID" value="MDQ0904586.1"/>
    <property type="molecule type" value="Genomic_DNA"/>
</dbReference>
<dbReference type="Proteomes" id="UP001234216">
    <property type="component" value="Unassembled WGS sequence"/>
</dbReference>